<keyword evidence="2" id="KW-1185">Reference proteome</keyword>
<dbReference type="GO" id="GO:0016740">
    <property type="term" value="F:transferase activity"/>
    <property type="evidence" value="ECO:0007669"/>
    <property type="project" value="UniProtKB-KW"/>
</dbReference>
<dbReference type="PANTHER" id="PTHR21015:SF22">
    <property type="entry name" value="GLYCOSYLTRANSFERASE"/>
    <property type="match status" value="1"/>
</dbReference>
<name>A0ABX5EHF9_9MICO</name>
<gene>
    <name evidence="1" type="ORF">BCL65_10337</name>
</gene>
<dbReference type="SUPFAM" id="SSF53756">
    <property type="entry name" value="UDP-Glycosyltransferase/glycogen phosphorylase"/>
    <property type="match status" value="1"/>
</dbReference>
<dbReference type="Proteomes" id="UP000239895">
    <property type="component" value="Unassembled WGS sequence"/>
</dbReference>
<organism evidence="1 2">
    <name type="scientific">Isoptericola halotolerans</name>
    <dbReference type="NCBI Taxonomy" id="300560"/>
    <lineage>
        <taxon>Bacteria</taxon>
        <taxon>Bacillati</taxon>
        <taxon>Actinomycetota</taxon>
        <taxon>Actinomycetes</taxon>
        <taxon>Micrococcales</taxon>
        <taxon>Promicromonosporaceae</taxon>
        <taxon>Isoptericola</taxon>
    </lineage>
</organism>
<comment type="caution">
    <text evidence="1">The sequence shown here is derived from an EMBL/GenBank/DDBJ whole genome shotgun (WGS) entry which is preliminary data.</text>
</comment>
<evidence type="ECO:0000313" key="2">
    <source>
        <dbReference type="Proteomes" id="UP000239895"/>
    </source>
</evidence>
<evidence type="ECO:0000313" key="1">
    <source>
        <dbReference type="EMBL" id="PRZ08112.1"/>
    </source>
</evidence>
<dbReference type="Gene3D" id="3.40.50.2000">
    <property type="entry name" value="Glycogen Phosphorylase B"/>
    <property type="match status" value="1"/>
</dbReference>
<protein>
    <submittedName>
        <fullName evidence="1">UDP-N-acetylglucosamine:LPS N-acetylglucosamine transferase</fullName>
    </submittedName>
</protein>
<dbReference type="PANTHER" id="PTHR21015">
    <property type="entry name" value="UDP-N-ACETYLGLUCOSAMINE--N-ACETYLMURAMYL-(PENTAPEPTIDE) PYROPHOSPHORYL-UNDECAPRENOL N-ACETYLGLUCOSAMINE TRANSFERASE 1"/>
    <property type="match status" value="1"/>
</dbReference>
<reference evidence="1 2" key="1">
    <citation type="submission" date="2018-03" db="EMBL/GenBank/DDBJ databases">
        <title>Comparative analysis of microorganisms from saline springs in Andes Mountain Range, Colombia.</title>
        <authorList>
            <person name="Rubin E."/>
        </authorList>
    </citation>
    <scope>NUCLEOTIDE SEQUENCE [LARGE SCALE GENOMIC DNA]</scope>
    <source>
        <strain evidence="1 2">CG 23</strain>
    </source>
</reference>
<dbReference type="EMBL" id="PVTX01000003">
    <property type="protein sequence ID" value="PRZ08112.1"/>
    <property type="molecule type" value="Genomic_DNA"/>
</dbReference>
<sequence length="638" mass="70370">MQVAIYPMRTSRFRRSTPWNEKILDVVTSHRIHVLAPDEPATTQSLVLRQPGLIPETIRMQSLINAHRVHVVANQSQDNPVSPYRAEDVDQLLQRATGVAPIWHPIDTTIRSEVESLTTLEGRVFDYNWLDYSIRQVPPHDSAVDWLGMTVLGFRSELEDLASASAARQESSVRLWVASPDITTQPDWETVILGALQNGTDVVLPSSAADRIHWDGLTFDDGNLAKVLQDYGKPDGAFEKSKEVATLRDSFYRTALARRLGVSAKPATSADGADVSRDELARRPVVMFMTSNGAGMGHLTRELGIARAIADRAEPVFVSLSQGVPVVSQFGFSYEYVPFRSALRNPPGEWNDYCDERISRAIETHQPEVVVFDGVWPYGGLVRAIRRAGVRSVWVRRGMWKPHITPEQLEKAHPFDLVIEPGDYAAEKDRGATTKVDGAVKVAPITVISKNEILGRDEARAELELPAHGRLALVTLGAGNINDIADVQRTFVSEIEALGPEWKAVTTSAPISEKQGRDTGFSVSVFPLARYANAFDFAVSATGYNSFHEWITAGLPTIWVPNQHTITDDQAARGEFAGESGLGITLQDPTELAIRESVLAMSSSHVRSSMSERADDIVVRNGSHTAADAIVELLRRYR</sequence>
<accession>A0ABX5EHF9</accession>
<keyword evidence="1" id="KW-0808">Transferase</keyword>
<proteinExistence type="predicted"/>